<dbReference type="InterPro" id="IPR024983">
    <property type="entry name" value="CHAT_dom"/>
</dbReference>
<evidence type="ECO:0000313" key="2">
    <source>
        <dbReference type="EMBL" id="KAF4414699.1"/>
    </source>
</evidence>
<gene>
    <name evidence="2" type="ORF">FACUT_14051</name>
</gene>
<dbReference type="Proteomes" id="UP000536711">
    <property type="component" value="Unassembled WGS sequence"/>
</dbReference>
<dbReference type="EMBL" id="JAADJF010000755">
    <property type="protein sequence ID" value="KAF4414699.1"/>
    <property type="molecule type" value="Genomic_DNA"/>
</dbReference>
<dbReference type="SUPFAM" id="SSF52540">
    <property type="entry name" value="P-loop containing nucleoside triphosphate hydrolases"/>
    <property type="match status" value="1"/>
</dbReference>
<dbReference type="Pfam" id="PF12770">
    <property type="entry name" value="CHAT"/>
    <property type="match status" value="1"/>
</dbReference>
<dbReference type="Gene3D" id="3.40.50.300">
    <property type="entry name" value="P-loop containing nucleotide triphosphate hydrolases"/>
    <property type="match status" value="1"/>
</dbReference>
<accession>A0A8H4NBX3</accession>
<keyword evidence="3" id="KW-1185">Reference proteome</keyword>
<organism evidence="2 3">
    <name type="scientific">Fusarium acutatum</name>
    <dbReference type="NCBI Taxonomy" id="78861"/>
    <lineage>
        <taxon>Eukaryota</taxon>
        <taxon>Fungi</taxon>
        <taxon>Dikarya</taxon>
        <taxon>Ascomycota</taxon>
        <taxon>Pezizomycotina</taxon>
        <taxon>Sordariomycetes</taxon>
        <taxon>Hypocreomycetidae</taxon>
        <taxon>Hypocreales</taxon>
        <taxon>Nectriaceae</taxon>
        <taxon>Fusarium</taxon>
        <taxon>Fusarium fujikuroi species complex</taxon>
    </lineage>
</organism>
<protein>
    <recommendedName>
        <fullName evidence="1">CHAT domain-containing protein</fullName>
    </recommendedName>
</protein>
<proteinExistence type="predicted"/>
<feature type="domain" description="CHAT" evidence="1">
    <location>
        <begin position="124"/>
        <end position="379"/>
    </location>
</feature>
<reference evidence="2 3" key="1">
    <citation type="submission" date="2020-01" db="EMBL/GenBank/DDBJ databases">
        <title>Identification and distribution of gene clusters putatively required for synthesis of sphingolipid metabolism inhibitors in phylogenetically diverse species of the filamentous fungus Fusarium.</title>
        <authorList>
            <person name="Kim H.-S."/>
            <person name="Busman M."/>
            <person name="Brown D.W."/>
            <person name="Divon H."/>
            <person name="Uhlig S."/>
            <person name="Proctor R.H."/>
        </authorList>
    </citation>
    <scope>NUCLEOTIDE SEQUENCE [LARGE SCALE GENOMIC DNA]</scope>
    <source>
        <strain evidence="2 3">NRRL 13308</strain>
    </source>
</reference>
<dbReference type="InterPro" id="IPR027417">
    <property type="entry name" value="P-loop_NTPase"/>
</dbReference>
<sequence length="1702" mass="194213">MSQKSIFLMQIVCQGYADGGWVVNVIKNGEAIQQDIRITDPLTPDQKETCRWYLQQYVQLSPFSVDRAAEAKSILDKYPHQLLDQLPLRQALLPQLQQGAYSLDPVTLLVDIFEPPKGLESVSDDSIHQLFWETLEYPELWSHPDWKVIVRRSLIYQRTIWPPQLHKVDYWANADGSKSLNVLLVVGRDLTNDPSVYEDVSPSIATNTLLKIRHELNRLPSGNKLNVEIVRPGTFAAFKDHLQQSERTRGPGYFHLVHFDTHGTVALKKGRAAKYGLLHFSHADSDKTEPKPGAQIAKVLREHQIPYAVLNSCESASATAGDNANVAKLLLKAGLRGVIGMSFKIASSSVTIFLERFYSDLLCNGKSFAASAAAGREALRLNPVRPARYGLDRRLSDSFVAVAYEEGNTSSSFSDDFGVSFDHHWTLGSRTLVGGSESAIREGNSHINPTSDEQELIGRDFEILRLEKILMRSHVLCMSGALGVGKTALLKHAARVWKSTQLVQVIVHVELEKHFDRSGEKLLEDILRQVLVQLNDTKSQMLLWTMSASPNSVASYDSLLLIDILKNLLSLVKAVIILEYHEPSHLQLFIQSSVESATTSVLETVQMLFSLAHGTKAETDTHLYFILTQRQRSLRGMEEVLGCQLASYRLNLEGLRLSDAIELSKKVLNNAGEPVQDWVSEDVDCLEIVIHLLQGIPSALISMLPLQRSRGIPWRLFHRELEKGLFASLSDLKSHGLGGCSMVHELESMNLPKQYELLVFLISLFWHKAPPMDEYVHLCLGINDEHIVDEVLGASGQGINLWYQVFKHFVHDRGYIYHCDGYILEVHPLFSIVGRAFLFDKWVSLSNRVQLKTMFCATLQLCCFSPRGQNPSLKLEPWNYLTALGFCTREIPVDRWPLRLLFPPEHWSESSYPSGLKAYLWERDSELLGALSFKIPLLDQKGHHLALYALKNLLLCPSEGLPSKSIMERTLQLSKRGQELMATLSPSEDTDIINLSRASLLSATMASSHYLGDYQQAHDAWKQMKLLDEEMHLAELTQHGCKTANNSESFGSKPWLEIQKQLVSGVIQALKDDMEKWENGTLPASEVKEQQTLVQESLQIFLDTEPRFPPAISSREDVVQFILSGPSSVPREPSSEPSPHRLSDLESSYDAGNWLDTCELHISMAVESLSKDQFEEVGSHLECVFTLAKLNSASEAFITDVQACQTRIFMTHLAYLCHITLFPARFVYRGIEYGFARRMNNTLHQRFAKESIWGSQALLWPSKHEKSSLFQECKWWQWWQWFLESQGQDKTWVTHVRANLGLYLNEAEFMHLIFSLVCYNRFENALILLDELEPLCNNSVFVHFPIQLSPLQCMRSCFELAFEHSSIGEKLDTWQFDAAGAQSYQALVTQLLELRPSFCTWFPDRVAQGWKYAAERLKLYSYQVSMREAMQSHDPTDLKATYKQLVSLIDGGCFSLLSESDLLTVQALGLRYNLDRARDSRQWQEAISLCDEYLAISQTAARDLPRAQDSWVMAKQECEWHIISDAMEEAEENLDFEKCIQLLRKKYDMAWRQDQTPGMSKTVFFLVGPRLYSFQMQLYQDQCLDCLTWLRNAQQSSQQNTDELLKQALWVCRHKHMKSLVLAKRWKTLPRKVRKGHRKVFGVGRIRQKLPYLRNPFQRHRTWKSRFQGRHMDKCQYGHNRDQFRKPFGCQCHCSGGYCFAD</sequence>
<evidence type="ECO:0000313" key="3">
    <source>
        <dbReference type="Proteomes" id="UP000536711"/>
    </source>
</evidence>
<comment type="caution">
    <text evidence="2">The sequence shown here is derived from an EMBL/GenBank/DDBJ whole genome shotgun (WGS) entry which is preliminary data.</text>
</comment>
<name>A0A8H4NBX3_9HYPO</name>
<dbReference type="OrthoDB" id="5301473at2759"/>
<evidence type="ECO:0000259" key="1">
    <source>
        <dbReference type="Pfam" id="PF12770"/>
    </source>
</evidence>